<dbReference type="EMBL" id="MPIN01000001">
    <property type="protein sequence ID" value="OJH42530.1"/>
    <property type="molecule type" value="Genomic_DNA"/>
</dbReference>
<dbReference type="Proteomes" id="UP000182229">
    <property type="component" value="Unassembled WGS sequence"/>
</dbReference>
<sequence length="558" mass="60109">MELDLDGGWKDPSTSPPPPPPPPKPEVRKPAPAAPVAKPATPVEDEEPVVHRVGPRGLFALGVLGLVGTGVVLITQAALPERFPSLLAMTVWVTALTWVPSDFFPASAWVLALLPWGLFALALSMGHLLARRARVPFEQDAVQWVALALLPGVHLVGGPFVLGELGLTAESQTSGLRLHLKVKTVVAVVLHVLAVVLGIRAARDSGEFLLLAAMVVRALSVAAFAVVLVGMGRALQVLMRASDELVASGGTGRGWGPAARMGGSRRPLVMAAWAGALGATVVAIPGVWFFQREARTCAPGTEPSHTEGFEERRVSACVLPDGRKQGAEHVRAANGRLLERGEYREGKRHGLFRTWNEQGVLLEELSYAEGLPDGKWKLYWPDGQRALEMGYAKGTLEGENTTYYTNGNPRYRRTYQKGVVHGRHASWFESGLVEVEGAFNQGRPSGWWVRRNAEGRVVKQWSEGGLSADEATAGVSAIFMGDATLASSRVTAPSDVAELRAGHTQAWWQKRLAQLKGKAGKDPKSAALYELTLQRARANGFVIREKSEGVELSLEPVH</sequence>
<feature type="transmembrane region" description="Helical" evidence="2">
    <location>
        <begin position="268"/>
        <end position="290"/>
    </location>
</feature>
<feature type="transmembrane region" description="Helical" evidence="2">
    <location>
        <begin position="108"/>
        <end position="129"/>
    </location>
</feature>
<evidence type="ECO:0000256" key="1">
    <source>
        <dbReference type="SAM" id="MobiDB-lite"/>
    </source>
</evidence>
<evidence type="ECO:0000313" key="3">
    <source>
        <dbReference type="EMBL" id="OJH42530.1"/>
    </source>
</evidence>
<dbReference type="Pfam" id="PF07661">
    <property type="entry name" value="MORN_2"/>
    <property type="match status" value="2"/>
</dbReference>
<dbReference type="Gene3D" id="2.20.110.10">
    <property type="entry name" value="Histone H3 K4-specific methyltransferase SET7/9 N-terminal domain"/>
    <property type="match status" value="1"/>
</dbReference>
<keyword evidence="2" id="KW-1133">Transmembrane helix</keyword>
<comment type="caution">
    <text evidence="3">The sequence shown here is derived from an EMBL/GenBank/DDBJ whole genome shotgun (WGS) entry which is preliminary data.</text>
</comment>
<dbReference type="SUPFAM" id="SSF82185">
    <property type="entry name" value="Histone H3 K4-specific methyltransferase SET7/9 N-terminal domain"/>
    <property type="match status" value="2"/>
</dbReference>
<keyword evidence="4" id="KW-1185">Reference proteome</keyword>
<keyword evidence="2" id="KW-0472">Membrane</keyword>
<feature type="transmembrane region" description="Helical" evidence="2">
    <location>
        <begin position="184"/>
        <end position="202"/>
    </location>
</feature>
<feature type="compositionally biased region" description="Pro residues" evidence="1">
    <location>
        <begin position="14"/>
        <end position="24"/>
    </location>
</feature>
<evidence type="ECO:0008006" key="5">
    <source>
        <dbReference type="Google" id="ProtNLM"/>
    </source>
</evidence>
<accession>A0A1L9BJT0</accession>
<feature type="transmembrane region" description="Helical" evidence="2">
    <location>
        <begin position="208"/>
        <end position="230"/>
    </location>
</feature>
<dbReference type="Gene3D" id="3.90.930.1">
    <property type="match status" value="1"/>
</dbReference>
<dbReference type="InterPro" id="IPR011652">
    <property type="entry name" value="MORN_2"/>
</dbReference>
<proteinExistence type="predicted"/>
<protein>
    <recommendedName>
        <fullName evidence="5">MORN repeat variant</fullName>
    </recommendedName>
</protein>
<organism evidence="3 4">
    <name type="scientific">Cystobacter ferrugineus</name>
    <dbReference type="NCBI Taxonomy" id="83449"/>
    <lineage>
        <taxon>Bacteria</taxon>
        <taxon>Pseudomonadati</taxon>
        <taxon>Myxococcota</taxon>
        <taxon>Myxococcia</taxon>
        <taxon>Myxococcales</taxon>
        <taxon>Cystobacterineae</taxon>
        <taxon>Archangiaceae</taxon>
        <taxon>Cystobacter</taxon>
    </lineage>
</organism>
<feature type="region of interest" description="Disordered" evidence="1">
    <location>
        <begin position="1"/>
        <end position="47"/>
    </location>
</feature>
<evidence type="ECO:0000313" key="4">
    <source>
        <dbReference type="Proteomes" id="UP000182229"/>
    </source>
</evidence>
<reference evidence="4" key="1">
    <citation type="submission" date="2016-11" db="EMBL/GenBank/DDBJ databases">
        <authorList>
            <person name="Shukria A."/>
            <person name="Stevens D.C."/>
        </authorList>
    </citation>
    <scope>NUCLEOTIDE SEQUENCE [LARGE SCALE GENOMIC DNA]</scope>
    <source>
        <strain evidence="4">Cbfe23</strain>
    </source>
</reference>
<dbReference type="STRING" id="83449.BON30_04885"/>
<evidence type="ECO:0000256" key="2">
    <source>
        <dbReference type="SAM" id="Phobius"/>
    </source>
</evidence>
<feature type="transmembrane region" description="Helical" evidence="2">
    <location>
        <begin position="58"/>
        <end position="77"/>
    </location>
</feature>
<name>A0A1L9BJT0_9BACT</name>
<keyword evidence="2" id="KW-0812">Transmembrane</keyword>
<feature type="compositionally biased region" description="Low complexity" evidence="1">
    <location>
        <begin position="30"/>
        <end position="42"/>
    </location>
</feature>
<gene>
    <name evidence="3" type="ORF">BON30_04885</name>
</gene>
<reference evidence="3 4" key="2">
    <citation type="submission" date="2016-12" db="EMBL/GenBank/DDBJ databases">
        <title>Draft Genome Sequence of Cystobacter ferrugineus Strain Cbfe23.</title>
        <authorList>
            <person name="Akbar S."/>
            <person name="Dowd S.E."/>
            <person name="Stevens D.C."/>
        </authorList>
    </citation>
    <scope>NUCLEOTIDE SEQUENCE [LARGE SCALE GENOMIC DNA]</scope>
    <source>
        <strain evidence="3 4">Cbfe23</strain>
    </source>
</reference>
<dbReference type="AlphaFoldDB" id="A0A1L9BJT0"/>
<feature type="transmembrane region" description="Helical" evidence="2">
    <location>
        <begin position="141"/>
        <end position="163"/>
    </location>
</feature>